<evidence type="ECO:0000313" key="3">
    <source>
        <dbReference type="Proteomes" id="UP000738431"/>
    </source>
</evidence>
<sequence length="106" mass="11600">MSNPSQKTDSPIWPLAVAIIGVFAIFLVIMALARTPVTPLTQATNVPESEQWKLTEDGRKGRLKELRGAADAKADSYAWINQEEGVVQLPVDRAIELTLADINATR</sequence>
<accession>A0ABZ1CCD1</accession>
<name>A0ABZ1CCD1_9BACT</name>
<keyword evidence="3" id="KW-1185">Reference proteome</keyword>
<evidence type="ECO:0000313" key="2">
    <source>
        <dbReference type="EMBL" id="WRQ88972.1"/>
    </source>
</evidence>
<reference evidence="2 3" key="2">
    <citation type="submission" date="2023-12" db="EMBL/GenBank/DDBJ databases">
        <title>Description of an unclassified Opitutus bacterium of Verrucomicrobiota.</title>
        <authorList>
            <person name="Zhang D.-F."/>
        </authorList>
    </citation>
    <scope>NUCLEOTIDE SEQUENCE [LARGE SCALE GENOMIC DNA]</scope>
    <source>
        <strain evidence="2 3">WL0086</strain>
    </source>
</reference>
<evidence type="ECO:0000256" key="1">
    <source>
        <dbReference type="SAM" id="Phobius"/>
    </source>
</evidence>
<dbReference type="EMBL" id="CP139781">
    <property type="protein sequence ID" value="WRQ88972.1"/>
    <property type="molecule type" value="Genomic_DNA"/>
</dbReference>
<feature type="transmembrane region" description="Helical" evidence="1">
    <location>
        <begin position="12"/>
        <end position="33"/>
    </location>
</feature>
<protein>
    <submittedName>
        <fullName evidence="2">Uncharacterized protein</fullName>
    </submittedName>
</protein>
<keyword evidence="1" id="KW-0472">Membrane</keyword>
<dbReference type="Proteomes" id="UP000738431">
    <property type="component" value="Chromosome"/>
</dbReference>
<keyword evidence="1" id="KW-1133">Transmembrane helix</keyword>
<reference evidence="2 3" key="1">
    <citation type="submission" date="2021-08" db="EMBL/GenBank/DDBJ databases">
        <authorList>
            <person name="Zhang D."/>
            <person name="Zhang A."/>
            <person name="Wang L."/>
        </authorList>
    </citation>
    <scope>NUCLEOTIDE SEQUENCE [LARGE SCALE GENOMIC DNA]</scope>
    <source>
        <strain evidence="2 3">WL0086</strain>
    </source>
</reference>
<organism evidence="2 3">
    <name type="scientific">Actomonas aquatica</name>
    <dbReference type="NCBI Taxonomy" id="2866162"/>
    <lineage>
        <taxon>Bacteria</taxon>
        <taxon>Pseudomonadati</taxon>
        <taxon>Verrucomicrobiota</taxon>
        <taxon>Opitutia</taxon>
        <taxon>Opitutales</taxon>
        <taxon>Opitutaceae</taxon>
        <taxon>Actomonas</taxon>
    </lineage>
</organism>
<gene>
    <name evidence="2" type="ORF">K1X11_006105</name>
</gene>
<dbReference type="RefSeq" id="WP_221030850.1">
    <property type="nucleotide sequence ID" value="NZ_CP139781.1"/>
</dbReference>
<keyword evidence="1" id="KW-0812">Transmembrane</keyword>
<proteinExistence type="predicted"/>